<dbReference type="Pfam" id="PF02535">
    <property type="entry name" value="Zip"/>
    <property type="match status" value="2"/>
</dbReference>
<accession>A0A0C2X982</accession>
<organism evidence="10 11">
    <name type="scientific">Serendipita vermifera MAFF 305830</name>
    <dbReference type="NCBI Taxonomy" id="933852"/>
    <lineage>
        <taxon>Eukaryota</taxon>
        <taxon>Fungi</taxon>
        <taxon>Dikarya</taxon>
        <taxon>Basidiomycota</taxon>
        <taxon>Agaricomycotina</taxon>
        <taxon>Agaricomycetes</taxon>
        <taxon>Sebacinales</taxon>
        <taxon>Serendipitaceae</taxon>
        <taxon>Serendipita</taxon>
    </lineage>
</organism>
<evidence type="ECO:0000313" key="11">
    <source>
        <dbReference type="Proteomes" id="UP000054097"/>
    </source>
</evidence>
<sequence length="374" mass="38646">MGFLTVLLLSWALAVSCFIAGNLPLSFSFSKAGVAQLSTFGIGLLLGAALGVIIPEGVEAIYDASPEGSNPSYSIALSLLSGFTLMLVVEQVFITPSSGTSTEGYALAPNSSSLEGGRSSSNIHARMDSDSVPMTPGGSSGNSSTASRQARSITFGLVVHSIADGLALGASGFAAEAVRRIPSSHHTPPPHSSSTLVARFAPTTQPTSPHLVESTSSLTLIVFLALIIHKIPTALALSSSLLPLIPVRKIRMHLAIFSLATPFGALMSIMLLALATLGSKKGSSEADGTLWAGMALAFSGGTFLYVATVLQPVRNEDGASSQQSGHAHPGEDEMQSLGPKTRILLIILGIFLPVMVSSMFGHGHEHAHKTPSHG</sequence>
<dbReference type="EMBL" id="KN824311">
    <property type="protein sequence ID" value="KIM25782.1"/>
    <property type="molecule type" value="Genomic_DNA"/>
</dbReference>
<evidence type="ECO:0000256" key="4">
    <source>
        <dbReference type="ARBA" id="ARBA00022989"/>
    </source>
</evidence>
<feature type="transmembrane region" description="Helical" evidence="8">
    <location>
        <begin position="343"/>
        <end position="361"/>
    </location>
</feature>
<dbReference type="GO" id="GO:0046873">
    <property type="term" value="F:metal ion transmembrane transporter activity"/>
    <property type="evidence" value="ECO:0007669"/>
    <property type="project" value="InterPro"/>
</dbReference>
<keyword evidence="4 8" id="KW-1133">Transmembrane helix</keyword>
<comment type="subcellular location">
    <subcellularLocation>
        <location evidence="1">Endomembrane system</location>
        <topology evidence="1">Multi-pass membrane protein</topology>
    </subcellularLocation>
    <subcellularLocation>
        <location evidence="2">Golgi apparatus membrane</location>
    </subcellularLocation>
</comment>
<evidence type="ECO:0000256" key="6">
    <source>
        <dbReference type="ARBA" id="ARBA00023136"/>
    </source>
</evidence>
<feature type="transmembrane region" description="Helical" evidence="8">
    <location>
        <begin position="290"/>
        <end position="310"/>
    </location>
</feature>
<feature type="transmembrane region" description="Helical" evidence="8">
    <location>
        <begin position="218"/>
        <end position="242"/>
    </location>
</feature>
<evidence type="ECO:0000313" key="10">
    <source>
        <dbReference type="EMBL" id="KIM25782.1"/>
    </source>
</evidence>
<evidence type="ECO:0000256" key="2">
    <source>
        <dbReference type="ARBA" id="ARBA00004394"/>
    </source>
</evidence>
<protein>
    <recommendedName>
        <fullName evidence="12">Zinc/iron permease</fullName>
    </recommendedName>
</protein>
<feature type="region of interest" description="Disordered" evidence="7">
    <location>
        <begin position="98"/>
        <end position="146"/>
    </location>
</feature>
<keyword evidence="5" id="KW-0333">Golgi apparatus</keyword>
<dbReference type="STRING" id="933852.A0A0C2X982"/>
<keyword evidence="9" id="KW-0732">Signal</keyword>
<gene>
    <name evidence="10" type="ORF">M408DRAFT_330978</name>
</gene>
<name>A0A0C2X982_SERVB</name>
<keyword evidence="6 8" id="KW-0472">Membrane</keyword>
<proteinExistence type="predicted"/>
<evidence type="ECO:0000256" key="5">
    <source>
        <dbReference type="ARBA" id="ARBA00023034"/>
    </source>
</evidence>
<reference evidence="11" key="2">
    <citation type="submission" date="2015-01" db="EMBL/GenBank/DDBJ databases">
        <title>Evolutionary Origins and Diversification of the Mycorrhizal Mutualists.</title>
        <authorList>
            <consortium name="DOE Joint Genome Institute"/>
            <consortium name="Mycorrhizal Genomics Consortium"/>
            <person name="Kohler A."/>
            <person name="Kuo A."/>
            <person name="Nagy L.G."/>
            <person name="Floudas D."/>
            <person name="Copeland A."/>
            <person name="Barry K.W."/>
            <person name="Cichocki N."/>
            <person name="Veneault-Fourrey C."/>
            <person name="LaButti K."/>
            <person name="Lindquist E.A."/>
            <person name="Lipzen A."/>
            <person name="Lundell T."/>
            <person name="Morin E."/>
            <person name="Murat C."/>
            <person name="Riley R."/>
            <person name="Ohm R."/>
            <person name="Sun H."/>
            <person name="Tunlid A."/>
            <person name="Henrissat B."/>
            <person name="Grigoriev I.V."/>
            <person name="Hibbett D.S."/>
            <person name="Martin F."/>
        </authorList>
    </citation>
    <scope>NUCLEOTIDE SEQUENCE [LARGE SCALE GENOMIC DNA]</scope>
    <source>
        <strain evidence="11">MAFF 305830</strain>
    </source>
</reference>
<feature type="chain" id="PRO_5002170672" description="Zinc/iron permease" evidence="9">
    <location>
        <begin position="18"/>
        <end position="374"/>
    </location>
</feature>
<dbReference type="GO" id="GO:0006829">
    <property type="term" value="P:zinc ion transport"/>
    <property type="evidence" value="ECO:0007669"/>
    <property type="project" value="InterPro"/>
</dbReference>
<dbReference type="InterPro" id="IPR003689">
    <property type="entry name" value="ZIP"/>
</dbReference>
<dbReference type="Proteomes" id="UP000054097">
    <property type="component" value="Unassembled WGS sequence"/>
</dbReference>
<evidence type="ECO:0000256" key="7">
    <source>
        <dbReference type="SAM" id="MobiDB-lite"/>
    </source>
</evidence>
<evidence type="ECO:0008006" key="12">
    <source>
        <dbReference type="Google" id="ProtNLM"/>
    </source>
</evidence>
<dbReference type="PANTHER" id="PTHR16133">
    <property type="entry name" value="SOLUTE CARRIER FAMILY 39 ZINC TRANSPORTER , MEMBER 9-RELATED"/>
    <property type="match status" value="1"/>
</dbReference>
<evidence type="ECO:0000256" key="9">
    <source>
        <dbReference type="SAM" id="SignalP"/>
    </source>
</evidence>
<feature type="compositionally biased region" description="Low complexity" evidence="7">
    <location>
        <begin position="111"/>
        <end position="121"/>
    </location>
</feature>
<feature type="transmembrane region" description="Helical" evidence="8">
    <location>
        <begin position="75"/>
        <end position="94"/>
    </location>
</feature>
<dbReference type="InterPro" id="IPR045891">
    <property type="entry name" value="ZIP9"/>
</dbReference>
<keyword evidence="3 8" id="KW-0812">Transmembrane</keyword>
<evidence type="ECO:0000256" key="1">
    <source>
        <dbReference type="ARBA" id="ARBA00004127"/>
    </source>
</evidence>
<dbReference type="OrthoDB" id="19859at2759"/>
<keyword evidence="11" id="KW-1185">Reference proteome</keyword>
<dbReference type="AlphaFoldDB" id="A0A0C2X982"/>
<reference evidence="10 11" key="1">
    <citation type="submission" date="2014-04" db="EMBL/GenBank/DDBJ databases">
        <authorList>
            <consortium name="DOE Joint Genome Institute"/>
            <person name="Kuo A."/>
            <person name="Zuccaro A."/>
            <person name="Kohler A."/>
            <person name="Nagy L.G."/>
            <person name="Floudas D."/>
            <person name="Copeland A."/>
            <person name="Barry K.W."/>
            <person name="Cichocki N."/>
            <person name="Veneault-Fourrey C."/>
            <person name="LaButti K."/>
            <person name="Lindquist E.A."/>
            <person name="Lipzen A."/>
            <person name="Lundell T."/>
            <person name="Morin E."/>
            <person name="Murat C."/>
            <person name="Sun H."/>
            <person name="Tunlid A."/>
            <person name="Henrissat B."/>
            <person name="Grigoriev I.V."/>
            <person name="Hibbett D.S."/>
            <person name="Martin F."/>
            <person name="Nordberg H.P."/>
            <person name="Cantor M.N."/>
            <person name="Hua S.X."/>
        </authorList>
    </citation>
    <scope>NUCLEOTIDE SEQUENCE [LARGE SCALE GENOMIC DNA]</scope>
    <source>
        <strain evidence="10 11">MAFF 305830</strain>
    </source>
</reference>
<dbReference type="GO" id="GO:0000139">
    <property type="term" value="C:Golgi membrane"/>
    <property type="evidence" value="ECO:0007669"/>
    <property type="project" value="UniProtKB-SubCell"/>
</dbReference>
<feature type="signal peptide" evidence="9">
    <location>
        <begin position="1"/>
        <end position="17"/>
    </location>
</feature>
<evidence type="ECO:0000256" key="8">
    <source>
        <dbReference type="SAM" id="Phobius"/>
    </source>
</evidence>
<feature type="transmembrane region" description="Helical" evidence="8">
    <location>
        <begin position="33"/>
        <end position="54"/>
    </location>
</feature>
<dbReference type="HOGENOM" id="CLU_028824_0_0_1"/>
<evidence type="ECO:0000256" key="3">
    <source>
        <dbReference type="ARBA" id="ARBA00022692"/>
    </source>
</evidence>
<dbReference type="PANTHER" id="PTHR16133:SF0">
    <property type="entry name" value="ZINC_IRON REGULATED TRANSPORTER-RELATED PROTEIN 102B, ISOFORM E"/>
    <property type="match status" value="1"/>
</dbReference>
<feature type="transmembrane region" description="Helical" evidence="8">
    <location>
        <begin position="254"/>
        <end position="278"/>
    </location>
</feature>